<comment type="caution">
    <text evidence="2">The sequence shown here is derived from an EMBL/GenBank/DDBJ whole genome shotgun (WGS) entry which is preliminary data.</text>
</comment>
<name>A0AAV3R3K9_LITER</name>
<proteinExistence type="predicted"/>
<dbReference type="AlphaFoldDB" id="A0AAV3R3K9"/>
<protein>
    <submittedName>
        <fullName evidence="2">Uncharacterized protein</fullName>
    </submittedName>
</protein>
<sequence length="82" mass="9277">MAEASNSKVNTVRHLELELGPLPTFELLSQKINDRLNKGVGSSEENNKQLVVYEGNTDDMDEDIDDIEEEVKSIENRKMLIS</sequence>
<keyword evidence="3" id="KW-1185">Reference proteome</keyword>
<evidence type="ECO:0000313" key="3">
    <source>
        <dbReference type="Proteomes" id="UP001454036"/>
    </source>
</evidence>
<organism evidence="2 3">
    <name type="scientific">Lithospermum erythrorhizon</name>
    <name type="common">Purple gromwell</name>
    <name type="synonym">Lithospermum officinale var. erythrorhizon</name>
    <dbReference type="NCBI Taxonomy" id="34254"/>
    <lineage>
        <taxon>Eukaryota</taxon>
        <taxon>Viridiplantae</taxon>
        <taxon>Streptophyta</taxon>
        <taxon>Embryophyta</taxon>
        <taxon>Tracheophyta</taxon>
        <taxon>Spermatophyta</taxon>
        <taxon>Magnoliopsida</taxon>
        <taxon>eudicotyledons</taxon>
        <taxon>Gunneridae</taxon>
        <taxon>Pentapetalae</taxon>
        <taxon>asterids</taxon>
        <taxon>lamiids</taxon>
        <taxon>Boraginales</taxon>
        <taxon>Boraginaceae</taxon>
        <taxon>Boraginoideae</taxon>
        <taxon>Lithospermeae</taxon>
        <taxon>Lithospermum</taxon>
    </lineage>
</organism>
<reference evidence="2 3" key="1">
    <citation type="submission" date="2024-01" db="EMBL/GenBank/DDBJ databases">
        <title>The complete chloroplast genome sequence of Lithospermum erythrorhizon: insights into the phylogenetic relationship among Boraginaceae species and the maternal lineages of purple gromwells.</title>
        <authorList>
            <person name="Okada T."/>
            <person name="Watanabe K."/>
        </authorList>
    </citation>
    <scope>NUCLEOTIDE SEQUENCE [LARGE SCALE GENOMIC DNA]</scope>
</reference>
<dbReference type="EMBL" id="BAABME010024185">
    <property type="protein sequence ID" value="GAA0169670.1"/>
    <property type="molecule type" value="Genomic_DNA"/>
</dbReference>
<evidence type="ECO:0000313" key="2">
    <source>
        <dbReference type="EMBL" id="GAA0169670.1"/>
    </source>
</evidence>
<dbReference type="Proteomes" id="UP001454036">
    <property type="component" value="Unassembled WGS sequence"/>
</dbReference>
<feature type="region of interest" description="Disordered" evidence="1">
    <location>
        <begin position="37"/>
        <end position="62"/>
    </location>
</feature>
<accession>A0AAV3R3K9</accession>
<evidence type="ECO:0000256" key="1">
    <source>
        <dbReference type="SAM" id="MobiDB-lite"/>
    </source>
</evidence>
<gene>
    <name evidence="2" type="ORF">LIER_40803</name>
</gene>